<dbReference type="GO" id="GO:0008270">
    <property type="term" value="F:zinc ion binding"/>
    <property type="evidence" value="ECO:0007669"/>
    <property type="project" value="UniProtKB-UniRule"/>
</dbReference>
<feature type="binding site" evidence="1">
    <location>
        <position position="70"/>
    </location>
    <ligand>
        <name>Zn(2+)</name>
        <dbReference type="ChEBI" id="CHEBI:29105"/>
    </ligand>
</feature>
<keyword evidence="1" id="KW-0862">Zinc</keyword>
<evidence type="ECO:0000256" key="1">
    <source>
        <dbReference type="PROSITE-ProRule" id="PRU01263"/>
    </source>
</evidence>
<feature type="domain" description="ZAD" evidence="2">
    <location>
        <begin position="14"/>
        <end position="94"/>
    </location>
</feature>
<gene>
    <name evidence="3" type="ORF">DIATSA_LOCUS7365</name>
</gene>
<evidence type="ECO:0000313" key="3">
    <source>
        <dbReference type="EMBL" id="CAG9789646.1"/>
    </source>
</evidence>
<keyword evidence="1" id="KW-0863">Zinc-finger</keyword>
<name>A0A9N9R5E3_9NEOP</name>
<reference evidence="3" key="2">
    <citation type="submission" date="2022-10" db="EMBL/GenBank/DDBJ databases">
        <authorList>
            <consortium name="ENA_rothamsted_submissions"/>
            <consortium name="culmorum"/>
            <person name="King R."/>
        </authorList>
    </citation>
    <scope>NUCLEOTIDE SEQUENCE</scope>
</reference>
<accession>A0A9N9R5E3</accession>
<keyword evidence="1" id="KW-0479">Metal-binding</keyword>
<reference evidence="3" key="1">
    <citation type="submission" date="2021-12" db="EMBL/GenBank/DDBJ databases">
        <authorList>
            <person name="King R."/>
        </authorList>
    </citation>
    <scope>NUCLEOTIDE SEQUENCE</scope>
</reference>
<dbReference type="Pfam" id="PF07776">
    <property type="entry name" value="zf-AD"/>
    <property type="match status" value="1"/>
</dbReference>
<dbReference type="SUPFAM" id="SSF57716">
    <property type="entry name" value="Glucocorticoid receptor-like (DNA-binding domain)"/>
    <property type="match status" value="1"/>
</dbReference>
<dbReference type="PROSITE" id="PS51915">
    <property type="entry name" value="ZAD"/>
    <property type="match status" value="1"/>
</dbReference>
<dbReference type="SMART" id="SM00868">
    <property type="entry name" value="zf-AD"/>
    <property type="match status" value="1"/>
</dbReference>
<feature type="binding site" evidence="1">
    <location>
        <position position="19"/>
    </location>
    <ligand>
        <name>Zn(2+)</name>
        <dbReference type="ChEBI" id="CHEBI:29105"/>
    </ligand>
</feature>
<dbReference type="OrthoDB" id="8922241at2759"/>
<keyword evidence="4" id="KW-1185">Reference proteome</keyword>
<dbReference type="AlphaFoldDB" id="A0A9N9R5E3"/>
<protein>
    <recommendedName>
        <fullName evidence="2">ZAD domain-containing protein</fullName>
    </recommendedName>
</protein>
<feature type="binding site" evidence="1">
    <location>
        <position position="16"/>
    </location>
    <ligand>
        <name>Zn(2+)</name>
        <dbReference type="ChEBI" id="CHEBI:29105"/>
    </ligand>
</feature>
<evidence type="ECO:0000313" key="4">
    <source>
        <dbReference type="Proteomes" id="UP001153714"/>
    </source>
</evidence>
<feature type="binding site" evidence="1">
    <location>
        <position position="67"/>
    </location>
    <ligand>
        <name>Zn(2+)</name>
        <dbReference type="ChEBI" id="CHEBI:29105"/>
    </ligand>
</feature>
<sequence length="140" mass="15785">MDIQNINDLVSQPDVCRCCLSANGKWDLTTSYISESGTKEIYSEMLQECYGITLSHIKDWATSHMVCSLCVGQLRDACSFRNQVLSASNCFAEYYNKAKESLIKSEDNIDLLQPVSESFAEELLIPNDGKLMNSTYLYII</sequence>
<organism evidence="3 4">
    <name type="scientific">Diatraea saccharalis</name>
    <name type="common">sugarcane borer</name>
    <dbReference type="NCBI Taxonomy" id="40085"/>
    <lineage>
        <taxon>Eukaryota</taxon>
        <taxon>Metazoa</taxon>
        <taxon>Ecdysozoa</taxon>
        <taxon>Arthropoda</taxon>
        <taxon>Hexapoda</taxon>
        <taxon>Insecta</taxon>
        <taxon>Pterygota</taxon>
        <taxon>Neoptera</taxon>
        <taxon>Endopterygota</taxon>
        <taxon>Lepidoptera</taxon>
        <taxon>Glossata</taxon>
        <taxon>Ditrysia</taxon>
        <taxon>Pyraloidea</taxon>
        <taxon>Crambidae</taxon>
        <taxon>Crambinae</taxon>
        <taxon>Diatraea</taxon>
    </lineage>
</organism>
<dbReference type="InterPro" id="IPR012934">
    <property type="entry name" value="Znf_AD"/>
</dbReference>
<dbReference type="EMBL" id="OU893351">
    <property type="protein sequence ID" value="CAG9789646.1"/>
    <property type="molecule type" value="Genomic_DNA"/>
</dbReference>
<proteinExistence type="predicted"/>
<dbReference type="Gene3D" id="3.40.1800.20">
    <property type="match status" value="1"/>
</dbReference>
<evidence type="ECO:0000259" key="2">
    <source>
        <dbReference type="PROSITE" id="PS51915"/>
    </source>
</evidence>
<dbReference type="GO" id="GO:0005634">
    <property type="term" value="C:nucleus"/>
    <property type="evidence" value="ECO:0007669"/>
    <property type="project" value="InterPro"/>
</dbReference>
<dbReference type="Proteomes" id="UP001153714">
    <property type="component" value="Chromosome 20"/>
</dbReference>